<feature type="domain" description="ABM" evidence="1">
    <location>
        <begin position="2"/>
        <end position="91"/>
    </location>
</feature>
<protein>
    <submittedName>
        <fullName evidence="2">Heme-degrading monooxygenase HmoA</fullName>
    </submittedName>
</protein>
<reference evidence="2 3" key="1">
    <citation type="submission" date="2020-08" db="EMBL/GenBank/DDBJ databases">
        <title>Genomic Encyclopedia of Type Strains, Phase IV (KMG-IV): sequencing the most valuable type-strain genomes for metagenomic binning, comparative biology and taxonomic classification.</title>
        <authorList>
            <person name="Goeker M."/>
        </authorList>
    </citation>
    <scope>NUCLEOTIDE SEQUENCE [LARGE SCALE GENOMIC DNA]</scope>
    <source>
        <strain evidence="2 3">DSM 27165</strain>
    </source>
</reference>
<dbReference type="RefSeq" id="WP_184037899.1">
    <property type="nucleotide sequence ID" value="NZ_JACHHY010000009.1"/>
</dbReference>
<keyword evidence="3" id="KW-1185">Reference proteome</keyword>
<dbReference type="Proteomes" id="UP000575898">
    <property type="component" value="Unassembled WGS sequence"/>
</dbReference>
<keyword evidence="2" id="KW-0503">Monooxygenase</keyword>
<proteinExistence type="predicted"/>
<dbReference type="GO" id="GO:0004497">
    <property type="term" value="F:monooxygenase activity"/>
    <property type="evidence" value="ECO:0007669"/>
    <property type="project" value="UniProtKB-KW"/>
</dbReference>
<evidence type="ECO:0000313" key="3">
    <source>
        <dbReference type="Proteomes" id="UP000575898"/>
    </source>
</evidence>
<dbReference type="Pfam" id="PF03992">
    <property type="entry name" value="ABM"/>
    <property type="match status" value="1"/>
</dbReference>
<dbReference type="InterPro" id="IPR011008">
    <property type="entry name" value="Dimeric_a/b-barrel"/>
</dbReference>
<dbReference type="SUPFAM" id="SSF54909">
    <property type="entry name" value="Dimeric alpha+beta barrel"/>
    <property type="match status" value="1"/>
</dbReference>
<dbReference type="EMBL" id="JACHHY010000009">
    <property type="protein sequence ID" value="MBB5018510.1"/>
    <property type="molecule type" value="Genomic_DNA"/>
</dbReference>
<dbReference type="AlphaFoldDB" id="A0A840MJC0"/>
<dbReference type="PROSITE" id="PS51725">
    <property type="entry name" value="ABM"/>
    <property type="match status" value="1"/>
</dbReference>
<dbReference type="Gene3D" id="3.30.70.100">
    <property type="match status" value="1"/>
</dbReference>
<keyword evidence="2" id="KW-0560">Oxidoreductase</keyword>
<comment type="caution">
    <text evidence="2">The sequence shown here is derived from an EMBL/GenBank/DDBJ whole genome shotgun (WGS) entry which is preliminary data.</text>
</comment>
<gene>
    <name evidence="2" type="ORF">HNQ59_001799</name>
</gene>
<accession>A0A840MJC0</accession>
<dbReference type="InterPro" id="IPR007138">
    <property type="entry name" value="ABM_dom"/>
</dbReference>
<evidence type="ECO:0000259" key="1">
    <source>
        <dbReference type="PROSITE" id="PS51725"/>
    </source>
</evidence>
<name>A0A840MJC0_9PROT</name>
<organism evidence="2 3">
    <name type="scientific">Chitinivorax tropicus</name>
    <dbReference type="NCBI Taxonomy" id="714531"/>
    <lineage>
        <taxon>Bacteria</taxon>
        <taxon>Pseudomonadati</taxon>
        <taxon>Pseudomonadota</taxon>
        <taxon>Betaproteobacteria</taxon>
        <taxon>Chitinivorax</taxon>
    </lineage>
</organism>
<sequence length="95" mass="10421">MFSRVMHIQSKPGRLAEITSLFQDSVLPALRRQEGFVSTLLLTDPATGKGMSITIWQSEEALKASSSSGFLMEQIRKVAPLLETPPVAEQLVAHL</sequence>
<evidence type="ECO:0000313" key="2">
    <source>
        <dbReference type="EMBL" id="MBB5018510.1"/>
    </source>
</evidence>